<dbReference type="CDD" id="cd23958">
    <property type="entry name" value="SCC2"/>
    <property type="match status" value="1"/>
</dbReference>
<feature type="region of interest" description="Disordered" evidence="7">
    <location>
        <begin position="113"/>
        <end position="139"/>
    </location>
</feature>
<feature type="domain" description="Sister chromatid cohesion C-terminal" evidence="8">
    <location>
        <begin position="1280"/>
        <end position="1468"/>
    </location>
</feature>
<keyword evidence="3 6" id="KW-0677">Repeat</keyword>
<evidence type="ECO:0000313" key="10">
    <source>
        <dbReference type="Proteomes" id="UP000094527"/>
    </source>
</evidence>
<comment type="subcellular location">
    <subcellularLocation>
        <location evidence="1 6">Nucleus</location>
    </subcellularLocation>
</comment>
<dbReference type="Gene3D" id="1.25.10.10">
    <property type="entry name" value="Leucine-rich Repeat Variant"/>
    <property type="match status" value="1"/>
</dbReference>
<dbReference type="SUPFAM" id="SSF48371">
    <property type="entry name" value="ARM repeat"/>
    <property type="match status" value="1"/>
</dbReference>
<evidence type="ECO:0000256" key="3">
    <source>
        <dbReference type="ARBA" id="ARBA00022737"/>
    </source>
</evidence>
<feature type="region of interest" description="Disordered" evidence="7">
    <location>
        <begin position="1557"/>
        <end position="1608"/>
    </location>
</feature>
<feature type="region of interest" description="Disordered" evidence="7">
    <location>
        <begin position="1492"/>
        <end position="1512"/>
    </location>
</feature>
<dbReference type="GO" id="GO:1990414">
    <property type="term" value="P:replication-born double-strand break repair via sister chromatid exchange"/>
    <property type="evidence" value="ECO:0007669"/>
    <property type="project" value="TreeGrafter"/>
</dbReference>
<evidence type="ECO:0000256" key="5">
    <source>
        <dbReference type="ARBA" id="ARBA00023306"/>
    </source>
</evidence>
<name>A0A1D2MF15_ORCCI</name>
<dbReference type="OMA" id="SANFKDR"/>
<dbReference type="Pfam" id="PF12765">
    <property type="entry name" value="Cohesin_HEAT"/>
    <property type="match status" value="1"/>
</dbReference>
<dbReference type="GO" id="GO:0003682">
    <property type="term" value="F:chromatin binding"/>
    <property type="evidence" value="ECO:0007669"/>
    <property type="project" value="TreeGrafter"/>
</dbReference>
<gene>
    <name evidence="9" type="ORF">Ocin01_15096</name>
</gene>
<evidence type="ECO:0000256" key="2">
    <source>
        <dbReference type="ARBA" id="ARBA00009252"/>
    </source>
</evidence>
<keyword evidence="4 6" id="KW-0539">Nucleus</keyword>
<comment type="similarity">
    <text evidence="2 6">Belongs to the SCC2/Nipped-B family.</text>
</comment>
<evidence type="ECO:0000256" key="4">
    <source>
        <dbReference type="ARBA" id="ARBA00023242"/>
    </source>
</evidence>
<accession>A0A1D2MF15</accession>
<reference evidence="9 10" key="1">
    <citation type="journal article" date="2016" name="Genome Biol. Evol.">
        <title>Gene Family Evolution Reflects Adaptation to Soil Environmental Stressors in the Genome of the Collembolan Orchesella cincta.</title>
        <authorList>
            <person name="Faddeeva-Vakhrusheva A."/>
            <person name="Derks M.F."/>
            <person name="Anvar S.Y."/>
            <person name="Agamennone V."/>
            <person name="Suring W."/>
            <person name="Smit S."/>
            <person name="van Straalen N.M."/>
            <person name="Roelofs D."/>
        </authorList>
    </citation>
    <scope>NUCLEOTIDE SEQUENCE [LARGE SCALE GENOMIC DNA]</scope>
    <source>
        <tissue evidence="9">Mixed pool</tissue>
    </source>
</reference>
<protein>
    <recommendedName>
        <fullName evidence="6">Nipped-B protein</fullName>
    </recommendedName>
</protein>
<dbReference type="InterPro" id="IPR016024">
    <property type="entry name" value="ARM-type_fold"/>
</dbReference>
<dbReference type="OrthoDB" id="418242at2759"/>
<dbReference type="STRING" id="48709.A0A1D2MF15"/>
<dbReference type="InterPro" id="IPR011989">
    <property type="entry name" value="ARM-like"/>
</dbReference>
<dbReference type="InterPro" id="IPR026003">
    <property type="entry name" value="Cohesin_HEAT"/>
</dbReference>
<dbReference type="GO" id="GO:0071169">
    <property type="term" value="P:establishment of protein localization to chromatin"/>
    <property type="evidence" value="ECO:0007669"/>
    <property type="project" value="TreeGrafter"/>
</dbReference>
<proteinExistence type="inferred from homology"/>
<dbReference type="GO" id="GO:0010468">
    <property type="term" value="P:regulation of gene expression"/>
    <property type="evidence" value="ECO:0007669"/>
    <property type="project" value="InterPro"/>
</dbReference>
<evidence type="ECO:0000313" key="9">
    <source>
        <dbReference type="EMBL" id="ODM91586.1"/>
    </source>
</evidence>
<evidence type="ECO:0000259" key="8">
    <source>
        <dbReference type="Pfam" id="PF12830"/>
    </source>
</evidence>
<dbReference type="GO" id="GO:0034087">
    <property type="term" value="P:establishment of mitotic sister chromatid cohesion"/>
    <property type="evidence" value="ECO:0007669"/>
    <property type="project" value="TreeGrafter"/>
</dbReference>
<feature type="compositionally biased region" description="Basic and acidic residues" evidence="7">
    <location>
        <begin position="1557"/>
        <end position="1573"/>
    </location>
</feature>
<feature type="compositionally biased region" description="Acidic residues" evidence="7">
    <location>
        <begin position="1493"/>
        <end position="1512"/>
    </location>
</feature>
<dbReference type="GO" id="GO:0061775">
    <property type="term" value="F:cohesin loader activity"/>
    <property type="evidence" value="ECO:0007669"/>
    <property type="project" value="InterPro"/>
</dbReference>
<evidence type="ECO:0000256" key="7">
    <source>
        <dbReference type="SAM" id="MobiDB-lite"/>
    </source>
</evidence>
<evidence type="ECO:0000256" key="1">
    <source>
        <dbReference type="ARBA" id="ARBA00004123"/>
    </source>
</evidence>
<sequence length="1641" mass="183993">MADKINSQLTGEERDDGAPVLAVSVPIEPLQNCTEDGDEAMLPDLSRMDMDCSGGENRMVVSDPSVSAEVEVYSGSMAEETELPEEEMEAASKSVYIFSGPIIKLVRCDPMLQRNLSRPPPPTPSKRPDSGVGVGSPKAKIRRVEGDVSGTFPRFLKLVGKLLDAVKNHGLDQEDDEDSEFVSSNQLLFSKSQLMELCAETANLKAIGEMDKVPIDMIVKILSILEKNIQDGCEMRWKPDDVKECEVDDKDDGKLQGRESTMEGLLRCALSSHIVLNILTSPNMPKRVYLEGVIDGVVAFTKFHLQNTIFPAFDPVYKVKPDAKESLSSSSKKKKKAGVATLVKDKNILYFYNKMHEVVGLLAELLVIQVLTDSTVLQLSSLGVAPFFVENMPQLQLSALKLVTGIFTTYVQHRTLLLDDILASVARLPTSKRNLRTFKLSSGESIQMLTALVLQLIQCVTCLPDQLAEQDSKKLINPEKDLLINEKFDKAVSIAGHFISVFLNKCGSKSDNACDYRLLFENFLQDLLSTVNKPEWPASELSLVLLGNLLVKKLGNKELDVPIRVVSLEYLGIAAARLRKDTVAAQCKMETIDRIIRNIKKGEAEDGNYAEFESEDEKTEYIQKILLDYLAVEANSDPVLLHARHFYIASWWKGAGREIEKRHKSLSRNRAKMRKKSESSSEDEETDEDVNLKIGKLTENRKQFLLCNINPFLQPNSTRKTDVIETYVDHQSAELLTRYLASTKPFSARFDFFLTKILSFSMETVVAIRSKALRCLAMVVEADPIVLARSDMQMWVHNSFVDQSISVREAAVELVGKYVLSGPDLIDKYYDKLSLRILDSGVSVRKRVIKILRDVCTQCPHFPKIPEICIKMIRRVNDEDGVRKLVMQIFQNMWFTPVPGGDDKSDRLLQKVLNIADVVSSSEKVGLDFLEQLLASLFRPKDVGGGEKDDVRGRRKIRDLEPPAAVLTASKEIVDCLVEKVLCLEEEASKSSMPSSRFVACIGTLLLFAKVRPQLLTKHCITLAGYLSLRCQNTADLQAVGNIASILELVVPLLLNPSDSFLAQLEEDCTKLVFKNERRVIEACMACLSAVVTKLTGNYNLVRDCFRKLHGKFSNQAMLTSQIKIMRENFSDPLLSQYRPQLRRAVYTIGLFCRYFDFTSPELYGNDFPADTVHQIFMELLYLVEGPLKDLQYLGIQAVGNLCVRHCDFMLGPQLKAVYQRLLSSTSSTSAIENRLKIQTLANIQLYLVEEDQRLMRQDSAWTKIDDLKGISSDLTAGMASTIIQLYLKEILEAYLHANIGVRRSAIGVIQLVLQQGLVHPIPIVPYLICMSTDEDQSIAIVAEKQLQETGKRYPQLLQGQGLNGIRKSLEFRRILAGGFSSTSKMKVVRGYRKHAEGGVPAALNGFLYSLLRSTKPGRRGVALSLLKQFDNNHHDNLTDLLYFADALAHFPYQVVDEPLFIIHRVDIIISVNGSNILQAFKESLLPVLKSEDSDEMDVDDDDDDDEEDEDVESLVSRITEGNMTTFENCIAASQGCLLLLNLKQHLKDMYGLSDTRMREYSPSDSTKAFEKPVHRKSSKHGLQFKPKETLNYLNSQSSTSTSDSSTDRKKVLVEYYLHFKQLMLSLDPEEDDEEDGGESC</sequence>
<dbReference type="InterPro" id="IPR024986">
    <property type="entry name" value="Nipped-B_C"/>
</dbReference>
<comment type="caution">
    <text evidence="9">The sequence shown here is derived from an EMBL/GenBank/DDBJ whole genome shotgun (WGS) entry which is preliminary data.</text>
</comment>
<dbReference type="PANTHER" id="PTHR21704:SF18">
    <property type="entry name" value="NIPPED-B-LIKE PROTEIN"/>
    <property type="match status" value="1"/>
</dbReference>
<dbReference type="GO" id="GO:0090694">
    <property type="term" value="C:Scc2-Scc4 cohesin loading complex"/>
    <property type="evidence" value="ECO:0007669"/>
    <property type="project" value="TreeGrafter"/>
</dbReference>
<evidence type="ECO:0000256" key="6">
    <source>
        <dbReference type="RuleBase" id="RU364107"/>
    </source>
</evidence>
<feature type="compositionally biased region" description="Acidic residues" evidence="7">
    <location>
        <begin position="680"/>
        <end position="689"/>
    </location>
</feature>
<feature type="compositionally biased region" description="Low complexity" evidence="7">
    <location>
        <begin position="1596"/>
        <end position="1605"/>
    </location>
</feature>
<dbReference type="InterPro" id="IPR033031">
    <property type="entry name" value="Scc2/Nipped-B"/>
</dbReference>
<organism evidence="9 10">
    <name type="scientific">Orchesella cincta</name>
    <name type="common">Springtail</name>
    <name type="synonym">Podura cincta</name>
    <dbReference type="NCBI Taxonomy" id="48709"/>
    <lineage>
        <taxon>Eukaryota</taxon>
        <taxon>Metazoa</taxon>
        <taxon>Ecdysozoa</taxon>
        <taxon>Arthropoda</taxon>
        <taxon>Hexapoda</taxon>
        <taxon>Collembola</taxon>
        <taxon>Entomobryomorpha</taxon>
        <taxon>Entomobryoidea</taxon>
        <taxon>Orchesellidae</taxon>
        <taxon>Orchesellinae</taxon>
        <taxon>Orchesella</taxon>
    </lineage>
</organism>
<dbReference type="PANTHER" id="PTHR21704">
    <property type="entry name" value="NIPPED-B-LIKE PROTEIN DELANGIN SCC2-RELATED"/>
    <property type="match status" value="1"/>
</dbReference>
<keyword evidence="10" id="KW-1185">Reference proteome</keyword>
<feature type="compositionally biased region" description="Basic residues" evidence="7">
    <location>
        <begin position="663"/>
        <end position="675"/>
    </location>
</feature>
<dbReference type="Pfam" id="PF12830">
    <property type="entry name" value="Nipped-B_C"/>
    <property type="match status" value="1"/>
</dbReference>
<feature type="region of interest" description="Disordered" evidence="7">
    <location>
        <begin position="663"/>
        <end position="689"/>
    </location>
</feature>
<dbReference type="EMBL" id="LJIJ01001495">
    <property type="protein sequence ID" value="ODM91586.1"/>
    <property type="molecule type" value="Genomic_DNA"/>
</dbReference>
<dbReference type="GO" id="GO:0140588">
    <property type="term" value="P:chromatin looping"/>
    <property type="evidence" value="ECO:0007669"/>
    <property type="project" value="InterPro"/>
</dbReference>
<keyword evidence="5 6" id="KW-0131">Cell cycle</keyword>
<dbReference type="Proteomes" id="UP000094527">
    <property type="component" value="Unassembled WGS sequence"/>
</dbReference>